<dbReference type="PANTHER" id="PTHR10039:SF17">
    <property type="entry name" value="FUNGAL STAND N-TERMINAL GOODBYE DOMAIN-CONTAINING PROTEIN-RELATED"/>
    <property type="match status" value="1"/>
</dbReference>
<dbReference type="InterPro" id="IPR019775">
    <property type="entry name" value="WD40_repeat_CS"/>
</dbReference>
<evidence type="ECO:0000313" key="6">
    <source>
        <dbReference type="EMBL" id="KAF4974216.1"/>
    </source>
</evidence>
<dbReference type="InterPro" id="IPR031359">
    <property type="entry name" value="NACHT_N"/>
</dbReference>
<comment type="caution">
    <text evidence="6">The sequence shown here is derived from an EMBL/GenBank/DDBJ whole genome shotgun (WGS) entry which is preliminary data.</text>
</comment>
<dbReference type="Proteomes" id="UP000635477">
    <property type="component" value="Unassembled WGS sequence"/>
</dbReference>
<dbReference type="SUPFAM" id="SSF82171">
    <property type="entry name" value="DPP6 N-terminal domain-like"/>
    <property type="match status" value="1"/>
</dbReference>
<reference evidence="6" key="1">
    <citation type="journal article" date="2020" name="BMC Genomics">
        <title>Correction to: Identification and distribution of gene clusters required for synthesis of sphingolipid metabolism inhibitors in diverse species of the filamentous fungus Fusarium.</title>
        <authorList>
            <person name="Kim H.S."/>
            <person name="Lohmar J.M."/>
            <person name="Busman M."/>
            <person name="Brown D.W."/>
            <person name="Naumann T.A."/>
            <person name="Divon H.H."/>
            <person name="Lysoe E."/>
            <person name="Uhlig S."/>
            <person name="Proctor R.H."/>
        </authorList>
    </citation>
    <scope>NUCLEOTIDE SEQUENCE</scope>
    <source>
        <strain evidence="6">NRRL 22465</strain>
    </source>
</reference>
<dbReference type="PROSITE" id="PS50837">
    <property type="entry name" value="NACHT"/>
    <property type="match status" value="1"/>
</dbReference>
<evidence type="ECO:0000256" key="4">
    <source>
        <dbReference type="SAM" id="MobiDB-lite"/>
    </source>
</evidence>
<dbReference type="PROSITE" id="PS50082">
    <property type="entry name" value="WD_REPEATS_2"/>
    <property type="match status" value="2"/>
</dbReference>
<name>A0A8H4UDG9_9HYPO</name>
<keyword evidence="1 3" id="KW-0853">WD repeat</keyword>
<dbReference type="Gene3D" id="2.130.10.10">
    <property type="entry name" value="YVTN repeat-like/Quinoprotein amine dehydrogenase"/>
    <property type="match status" value="3"/>
</dbReference>
<dbReference type="InterPro" id="IPR027417">
    <property type="entry name" value="P-loop_NTPase"/>
</dbReference>
<dbReference type="Gene3D" id="3.40.50.300">
    <property type="entry name" value="P-loop containing nucleotide triphosphate hydrolases"/>
    <property type="match status" value="1"/>
</dbReference>
<evidence type="ECO:0000256" key="1">
    <source>
        <dbReference type="ARBA" id="ARBA00022574"/>
    </source>
</evidence>
<dbReference type="PROSITE" id="PS00678">
    <property type="entry name" value="WD_REPEATS_1"/>
    <property type="match status" value="1"/>
</dbReference>
<dbReference type="OrthoDB" id="538223at2759"/>
<dbReference type="Pfam" id="PF24883">
    <property type="entry name" value="NPHP3_N"/>
    <property type="match status" value="1"/>
</dbReference>
<dbReference type="InterPro" id="IPR056884">
    <property type="entry name" value="NPHP3-like_N"/>
</dbReference>
<keyword evidence="7" id="KW-1185">Reference proteome</keyword>
<dbReference type="InterPro" id="IPR001680">
    <property type="entry name" value="WD40_rpt"/>
</dbReference>
<feature type="region of interest" description="Disordered" evidence="4">
    <location>
        <begin position="1"/>
        <end position="24"/>
    </location>
</feature>
<proteinExistence type="predicted"/>
<dbReference type="InterPro" id="IPR015943">
    <property type="entry name" value="WD40/YVTN_repeat-like_dom_sf"/>
</dbReference>
<dbReference type="Pfam" id="PF17100">
    <property type="entry name" value="NACHT_N"/>
    <property type="match status" value="1"/>
</dbReference>
<dbReference type="SMART" id="SM00320">
    <property type="entry name" value="WD40"/>
    <property type="match status" value="5"/>
</dbReference>
<dbReference type="InterPro" id="IPR011047">
    <property type="entry name" value="Quinoprotein_ADH-like_sf"/>
</dbReference>
<dbReference type="PANTHER" id="PTHR10039">
    <property type="entry name" value="AMELOGENIN"/>
    <property type="match status" value="1"/>
</dbReference>
<dbReference type="PROSITE" id="PS50294">
    <property type="entry name" value="WD_REPEATS_REGION"/>
    <property type="match status" value="1"/>
</dbReference>
<dbReference type="Pfam" id="PF00400">
    <property type="entry name" value="WD40"/>
    <property type="match status" value="2"/>
</dbReference>
<evidence type="ECO:0000259" key="5">
    <source>
        <dbReference type="PROSITE" id="PS50837"/>
    </source>
</evidence>
<organism evidence="6 7">
    <name type="scientific">Fusarium zealandicum</name>
    <dbReference type="NCBI Taxonomy" id="1053134"/>
    <lineage>
        <taxon>Eukaryota</taxon>
        <taxon>Fungi</taxon>
        <taxon>Dikarya</taxon>
        <taxon>Ascomycota</taxon>
        <taxon>Pezizomycotina</taxon>
        <taxon>Sordariomycetes</taxon>
        <taxon>Hypocreomycetidae</taxon>
        <taxon>Hypocreales</taxon>
        <taxon>Nectriaceae</taxon>
        <taxon>Fusarium</taxon>
        <taxon>Fusarium staphyleae species complex</taxon>
    </lineage>
</organism>
<gene>
    <name evidence="6" type="ORF">FZEAL_8854</name>
</gene>
<feature type="repeat" description="WD" evidence="3">
    <location>
        <begin position="934"/>
        <end position="968"/>
    </location>
</feature>
<reference evidence="6" key="2">
    <citation type="submission" date="2020-05" db="EMBL/GenBank/DDBJ databases">
        <authorList>
            <person name="Kim H.-S."/>
            <person name="Proctor R.H."/>
            <person name="Brown D.W."/>
        </authorList>
    </citation>
    <scope>NUCLEOTIDE SEQUENCE</scope>
    <source>
        <strain evidence="6">NRRL 22465</strain>
    </source>
</reference>
<keyword evidence="2" id="KW-0677">Repeat</keyword>
<evidence type="ECO:0000256" key="2">
    <source>
        <dbReference type="ARBA" id="ARBA00022737"/>
    </source>
</evidence>
<dbReference type="SUPFAM" id="SSF50998">
    <property type="entry name" value="Quinoprotein alcohol dehydrogenase-like"/>
    <property type="match status" value="1"/>
</dbReference>
<evidence type="ECO:0000313" key="7">
    <source>
        <dbReference type="Proteomes" id="UP000635477"/>
    </source>
</evidence>
<feature type="domain" description="NACHT" evidence="5">
    <location>
        <begin position="358"/>
        <end position="519"/>
    </location>
</feature>
<evidence type="ECO:0000256" key="3">
    <source>
        <dbReference type="PROSITE-ProRule" id="PRU00221"/>
    </source>
</evidence>
<sequence>MPLASSNAACDESTGPVMDSGHDSSNSMNINSSWDCIWAEAYETVKEDPDYARLLTDFEKELQGEQNKTFNDTEGPSNLAEADQGAERLRTIQKLTETRLDNMENARLSFSIGKRHVFVRKAVLKAIEIITTFKPIINRAISAEPHAALAWGGIMAILPMLENSSQHDEDAANGLNDIICLLVRYQSIQENIVGAELQEPGQVHSTQQLPSHTRDKLVNLYSQVYKYEIRFVLQYGRKKAQRALRIMLIADGWKILSADIQSTSKSIDQGWQDRVAARSLETWKRLEEVSEGLEKMGLVHETVQKTQEALSISALPCALNAVFDSADISRTESPCLEGTQNKVLSNIQEWAESPDGKAIYWLQGMAGTGKTSVALTVAKALSNGEPFSPGGRPVQTAFLAASFFFEQGDATRNSTKTFYPTIARSLAHSFPDIKPHLVEAIEKNLGIESKGLQPQMEHLLVGPLSTLDQQTFLPIRLIVVVDALDECLVAKEAEELLGTLSALQALHQVQLRLLVTSRPERHIHRGFGKLEQDLYHSTVIDKVQPSEEGGTENDISIYLRHAIARIAEENVVEKDGISDVDISRLSQKSDGLFIYAATLCRFLDTEDFFYQSARETRLRQIFDDVGEADTPQQKIDEIYLKVLSFPEFSKSPIKARIMETTGRILGSIAVLMVPVSVASLCRLLQLPRSELDESLERLHSVVDVPQDEKTPLSLVHASFRDFILDPERSKLLDFRLVESEMHQQVLERCLEIMSQGLRQDMCGLILPGKARSEVPWSQVKEHISGDLRYACRYWVEHLAKLEQGCCKELRLTEGSRVHAFLQKNFLFWIEAMVLMRETPSMLPMINRLYDLVDYSDNPTLSALVYDAKRLVLANRWAIDHAPLQIYCSALLLSPLNSSIRSNFKDLIPDWISKVPVVENDWTAELYVLDVQQDIASISFSPTDKLIASGCLDGTTKLWDYETMTERFEFDDPSPCCSVAFSCDGKMVASGLYNGTTCVREFTTGAMTELITPEAKSRVESLAFSPTDSNILAVASDYSLRIWNVQERRVLATHGGIYSSFVFSPDGSFILGRTYVDSYDETSNSLIVISMENAELARRILKIKCAGSISISRDCRTVALEVHVKVQIWDIITEKQLDYKYDSHMLFNTVRFSPASEKLFAVNSGDGIIQIRHAETSELMWQTRGPASSGGCFGWSQDGRLLAAAGRDKIHVWDVTRHASLDPHPPKAWTSLVHFLPGNGNGVLSDYGDMYDVHGTTLWDLSDGSGQSGPLSSVTDSRQLVFSPDGTILVSPSESHELPIYDGLQWKVFPEIASNSKIIFSPDSKHLALTSTRYVARSPIDMFEIRIIDTTTWQDTTKLTVNGDLNYFAFSPNGKLEALIWKSDPEHSLGLKLWDRIKQVKLLDDVPKVMANRITFSANSRFVAYWGDRWYMKDFIKYPDDEWSIEAEFVLYDSKTSRMDQLPFLKHIEDVAFHPRGHLAAIALAEKQVVVLGTACKDIKFRVDYGQFNLSLIGSELNISSAGKMAVVCRGIDAEMRKSVVLLWDINSGIEIGNYVTEACISGTRFSKDLGYLESSIGRLPLPYNQHDTPSESDQEATRNCLYVDNQWICQGFERLIWLPPAYRPSALAVREHMIGLGMEDAAAVHIGNVARRLKVRGCA</sequence>
<feature type="repeat" description="WD" evidence="3">
    <location>
        <begin position="1011"/>
        <end position="1052"/>
    </location>
</feature>
<dbReference type="SUPFAM" id="SSF52540">
    <property type="entry name" value="P-loop containing nucleoside triphosphate hydrolases"/>
    <property type="match status" value="1"/>
</dbReference>
<dbReference type="EMBL" id="JABEYC010000789">
    <property type="protein sequence ID" value="KAF4974216.1"/>
    <property type="molecule type" value="Genomic_DNA"/>
</dbReference>
<dbReference type="InterPro" id="IPR007111">
    <property type="entry name" value="NACHT_NTPase"/>
</dbReference>
<protein>
    <recommendedName>
        <fullName evidence="5">NACHT domain-containing protein</fullName>
    </recommendedName>
</protein>
<accession>A0A8H4UDG9</accession>